<evidence type="ECO:0000256" key="1">
    <source>
        <dbReference type="ARBA" id="ARBA00022737"/>
    </source>
</evidence>
<feature type="repeat" description="PPR" evidence="2">
    <location>
        <begin position="74"/>
        <end position="108"/>
    </location>
</feature>
<evidence type="ECO:0000256" key="2">
    <source>
        <dbReference type="PROSITE-ProRule" id="PRU00708"/>
    </source>
</evidence>
<dbReference type="Pfam" id="PF13041">
    <property type="entry name" value="PPR_2"/>
    <property type="match status" value="1"/>
</dbReference>
<protein>
    <recommendedName>
        <fullName evidence="5">Pentatricopeptide repeat-containing protein</fullName>
    </recommendedName>
</protein>
<dbReference type="NCBIfam" id="TIGR00756">
    <property type="entry name" value="PPR"/>
    <property type="match status" value="1"/>
</dbReference>
<gene>
    <name evidence="3" type="ORF">V6N11_015775</name>
</gene>
<dbReference type="PROSITE" id="PS51375">
    <property type="entry name" value="PPR"/>
    <property type="match status" value="1"/>
</dbReference>
<evidence type="ECO:0000313" key="3">
    <source>
        <dbReference type="EMBL" id="KAK9040632.1"/>
    </source>
</evidence>
<dbReference type="Pfam" id="PF01535">
    <property type="entry name" value="PPR"/>
    <property type="match status" value="1"/>
</dbReference>
<evidence type="ECO:0000313" key="4">
    <source>
        <dbReference type="Proteomes" id="UP001396334"/>
    </source>
</evidence>
<dbReference type="Proteomes" id="UP001396334">
    <property type="component" value="Unassembled WGS sequence"/>
</dbReference>
<dbReference type="Gene3D" id="1.25.40.10">
    <property type="entry name" value="Tetratricopeptide repeat domain"/>
    <property type="match status" value="1"/>
</dbReference>
<organism evidence="3 4">
    <name type="scientific">Hibiscus sabdariffa</name>
    <name type="common">roselle</name>
    <dbReference type="NCBI Taxonomy" id="183260"/>
    <lineage>
        <taxon>Eukaryota</taxon>
        <taxon>Viridiplantae</taxon>
        <taxon>Streptophyta</taxon>
        <taxon>Embryophyta</taxon>
        <taxon>Tracheophyta</taxon>
        <taxon>Spermatophyta</taxon>
        <taxon>Magnoliopsida</taxon>
        <taxon>eudicotyledons</taxon>
        <taxon>Gunneridae</taxon>
        <taxon>Pentapetalae</taxon>
        <taxon>rosids</taxon>
        <taxon>malvids</taxon>
        <taxon>Malvales</taxon>
        <taxon>Malvaceae</taxon>
        <taxon>Malvoideae</taxon>
        <taxon>Hibiscus</taxon>
    </lineage>
</organism>
<proteinExistence type="predicted"/>
<dbReference type="InterPro" id="IPR011990">
    <property type="entry name" value="TPR-like_helical_dom_sf"/>
</dbReference>
<dbReference type="InterPro" id="IPR051222">
    <property type="entry name" value="PPR/CCM1_RNA-binding"/>
</dbReference>
<dbReference type="PANTHER" id="PTHR47942">
    <property type="entry name" value="TETRATRICOPEPTIDE REPEAT (TPR)-LIKE SUPERFAMILY PROTEIN-RELATED"/>
    <property type="match status" value="1"/>
</dbReference>
<evidence type="ECO:0008006" key="5">
    <source>
        <dbReference type="Google" id="ProtNLM"/>
    </source>
</evidence>
<reference evidence="3 4" key="1">
    <citation type="journal article" date="2024" name="G3 (Bethesda)">
        <title>Genome assembly of Hibiscus sabdariffa L. provides insights into metabolisms of medicinal natural products.</title>
        <authorList>
            <person name="Kim T."/>
        </authorList>
    </citation>
    <scope>NUCLEOTIDE SEQUENCE [LARGE SCALE GENOMIC DNA]</scope>
    <source>
        <strain evidence="3">TK-2024</strain>
        <tissue evidence="3">Old leaves</tissue>
    </source>
</reference>
<dbReference type="InterPro" id="IPR002885">
    <property type="entry name" value="PPR_rpt"/>
</dbReference>
<dbReference type="EMBL" id="JBBPBN010000004">
    <property type="protein sequence ID" value="KAK9040632.1"/>
    <property type="molecule type" value="Genomic_DNA"/>
</dbReference>
<name>A0ABR2TT45_9ROSI</name>
<keyword evidence="1" id="KW-0677">Repeat</keyword>
<dbReference type="PANTHER" id="PTHR47942:SF16">
    <property type="entry name" value="PENTATRICOPEPTIDE REPEAT DOMAIN CONTAINING PROTEIN-RELATED"/>
    <property type="match status" value="1"/>
</dbReference>
<accession>A0ABR2TT45</accession>
<comment type="caution">
    <text evidence="3">The sequence shown here is derived from an EMBL/GenBank/DDBJ whole genome shotgun (WGS) entry which is preliminary data.</text>
</comment>
<sequence length="168" mass="19362">MLRSECSAYVTVYHNLIYGLCKAWRMDDADGILSKFKHISSGRSRKILPVLTWKTKDAMKLFNYMSFIYKILPKTTIYNILIESFCKNTEVDVVLPLMEYMKAKGVKPDTTTYNAKFKGKITMEILTEWFSAVGELENLKSFKQGDNVPTSTTENGFEMKFVLSDYLV</sequence>
<keyword evidence="4" id="KW-1185">Reference proteome</keyword>